<evidence type="ECO:0000256" key="8">
    <source>
        <dbReference type="ARBA" id="ARBA00023288"/>
    </source>
</evidence>
<feature type="chain" id="PRO_5003394544" evidence="9">
    <location>
        <begin position="22"/>
        <end position="151"/>
    </location>
</feature>
<keyword evidence="4" id="KW-0336">GPI-anchor</keyword>
<evidence type="ECO:0000256" key="1">
    <source>
        <dbReference type="ARBA" id="ARBA00002523"/>
    </source>
</evidence>
<keyword evidence="5 9" id="KW-0732">Signal</keyword>
<protein>
    <submittedName>
        <fullName evidence="11">WGS project CAEQ00000000 data, annotated contig 1148</fullName>
    </submittedName>
</protein>
<proteinExistence type="predicted"/>
<dbReference type="InterPro" id="IPR025932">
    <property type="entry name" value="Trypano_VSG_B_N_dom"/>
</dbReference>
<reference evidence="12" key="1">
    <citation type="submission" date="2011-07" db="EMBL/GenBank/DDBJ databases">
        <title>Divergent evolution of antigenic variation in African trypanosomes.</title>
        <authorList>
            <person name="Jackson A.P."/>
            <person name="Berry A."/>
            <person name="Allison H.C."/>
            <person name="Burton P."/>
            <person name="Anderson J."/>
            <person name="Aslett M."/>
            <person name="Brown R."/>
            <person name="Corton N."/>
            <person name="Harris D."/>
            <person name="Hauser H."/>
            <person name="Gamble J."/>
            <person name="Gilderthorp R."/>
            <person name="McQuillan J."/>
            <person name="Quail M.A."/>
            <person name="Sanders M."/>
            <person name="Van Tonder A."/>
            <person name="Ginger M.L."/>
            <person name="Donelson J.E."/>
            <person name="Field M.C."/>
            <person name="Barry J.D."/>
            <person name="Berriman M."/>
            <person name="Hertz-Fowler C."/>
        </authorList>
    </citation>
    <scope>NUCLEOTIDE SEQUENCE [LARGE SCALE GENOMIC DNA]</scope>
    <source>
        <strain evidence="12">IL3000</strain>
    </source>
</reference>
<evidence type="ECO:0000313" key="12">
    <source>
        <dbReference type="Proteomes" id="UP000000702"/>
    </source>
</evidence>
<feature type="domain" description="Trypanosome variant surface glycoprotein B-type N-terminal" evidence="10">
    <location>
        <begin position="13"/>
        <end position="94"/>
    </location>
</feature>
<gene>
    <name evidence="11" type="ORF">TCIL3000_0_28810</name>
</gene>
<evidence type="ECO:0000256" key="6">
    <source>
        <dbReference type="ARBA" id="ARBA00023136"/>
    </source>
</evidence>
<reference evidence="11 12" key="2">
    <citation type="journal article" date="2012" name="Proc. Natl. Acad. Sci. U.S.A.">
        <title>Antigenic diversity is generated by distinct evolutionary mechanisms in African trypanosome species.</title>
        <authorList>
            <person name="Jackson A.P."/>
            <person name="Berry A."/>
            <person name="Aslett M."/>
            <person name="Allison H.C."/>
            <person name="Burton P."/>
            <person name="Vavrova-Anderson J."/>
            <person name="Brown R."/>
            <person name="Browne H."/>
            <person name="Corton N."/>
            <person name="Hauser H."/>
            <person name="Gamble J."/>
            <person name="Gilderthorp R."/>
            <person name="Marcello L."/>
            <person name="McQuillan J."/>
            <person name="Otto T.D."/>
            <person name="Quail M.A."/>
            <person name="Sanders M.J."/>
            <person name="van Tonder A."/>
            <person name="Ginger M.L."/>
            <person name="Field M.C."/>
            <person name="Barry J.D."/>
            <person name="Hertz-Fowler C."/>
            <person name="Berriman M."/>
        </authorList>
    </citation>
    <scope>NUCLEOTIDE SEQUENCE [LARGE SCALE GENOMIC DNA]</scope>
    <source>
        <strain evidence="11 12">IL3000</strain>
    </source>
</reference>
<evidence type="ECO:0000256" key="3">
    <source>
        <dbReference type="ARBA" id="ARBA00022475"/>
    </source>
</evidence>
<sequence>MACFLNGIVVFVVVLGIFVKSQVNVDNDENIEPFSLLCRIYNVAKNPPITDVDLQEPHKIVEEIDALNRSLLEEKTHDKREEAGNHSEVQVKPTVTRETQVAQISLNQITQKAHAISEKIKKINFTENIGKVKADFAQVIFAENGNESDLE</sequence>
<evidence type="ECO:0000256" key="2">
    <source>
        <dbReference type="ARBA" id="ARBA00004609"/>
    </source>
</evidence>
<comment type="function">
    <text evidence="1">VSG forms a coat on the surface of the parasite. The trypanosome evades the immune response of the host by expressing a series of antigenically distinct VSGs from an estimated 1000 VSG genes.</text>
</comment>
<evidence type="ECO:0000256" key="7">
    <source>
        <dbReference type="ARBA" id="ARBA00023180"/>
    </source>
</evidence>
<dbReference type="VEuPathDB" id="TriTrypDB:TcIL3000_0_28810"/>
<dbReference type="Pfam" id="PF13206">
    <property type="entry name" value="VSG_B"/>
    <property type="match status" value="1"/>
</dbReference>
<dbReference type="GO" id="GO:0098552">
    <property type="term" value="C:side of membrane"/>
    <property type="evidence" value="ECO:0007669"/>
    <property type="project" value="UniProtKB-KW"/>
</dbReference>
<dbReference type="AlphaFoldDB" id="F9W459"/>
<keyword evidence="3" id="KW-1003">Cell membrane</keyword>
<dbReference type="GO" id="GO:0005886">
    <property type="term" value="C:plasma membrane"/>
    <property type="evidence" value="ECO:0007669"/>
    <property type="project" value="UniProtKB-SubCell"/>
</dbReference>
<feature type="non-terminal residue" evidence="11">
    <location>
        <position position="151"/>
    </location>
</feature>
<comment type="subcellular location">
    <subcellularLocation>
        <location evidence="2">Cell membrane</location>
        <topology evidence="2">Lipid-anchor</topology>
        <topology evidence="2">GPI-anchor</topology>
    </subcellularLocation>
</comment>
<dbReference type="Proteomes" id="UP000000702">
    <property type="component" value="Unassembled WGS sequence"/>
</dbReference>
<comment type="caution">
    <text evidence="11">The sequence shown here is derived from an EMBL/GenBank/DDBJ whole genome shotgun (WGS) entry which is preliminary data.</text>
</comment>
<accession>F9W459</accession>
<evidence type="ECO:0000313" key="11">
    <source>
        <dbReference type="EMBL" id="CCD11947.1"/>
    </source>
</evidence>
<evidence type="ECO:0000259" key="10">
    <source>
        <dbReference type="Pfam" id="PF13206"/>
    </source>
</evidence>
<keyword evidence="6" id="KW-0472">Membrane</keyword>
<keyword evidence="7" id="KW-0325">Glycoprotein</keyword>
<feature type="signal peptide" evidence="9">
    <location>
        <begin position="1"/>
        <end position="21"/>
    </location>
</feature>
<evidence type="ECO:0000256" key="5">
    <source>
        <dbReference type="ARBA" id="ARBA00022729"/>
    </source>
</evidence>
<keyword evidence="8" id="KW-0449">Lipoprotein</keyword>
<dbReference type="EMBL" id="CAEQ01000517">
    <property type="protein sequence ID" value="CCD11947.1"/>
    <property type="molecule type" value="Genomic_DNA"/>
</dbReference>
<evidence type="ECO:0000256" key="4">
    <source>
        <dbReference type="ARBA" id="ARBA00022622"/>
    </source>
</evidence>
<keyword evidence="12" id="KW-1185">Reference proteome</keyword>
<name>F9W459_TRYCI</name>
<evidence type="ECO:0000256" key="9">
    <source>
        <dbReference type="SAM" id="SignalP"/>
    </source>
</evidence>
<organism evidence="11 12">
    <name type="scientific">Trypanosoma congolense (strain IL3000)</name>
    <dbReference type="NCBI Taxonomy" id="1068625"/>
    <lineage>
        <taxon>Eukaryota</taxon>
        <taxon>Discoba</taxon>
        <taxon>Euglenozoa</taxon>
        <taxon>Kinetoplastea</taxon>
        <taxon>Metakinetoplastina</taxon>
        <taxon>Trypanosomatida</taxon>
        <taxon>Trypanosomatidae</taxon>
        <taxon>Trypanosoma</taxon>
        <taxon>Nannomonas</taxon>
    </lineage>
</organism>